<proteinExistence type="inferred from homology"/>
<dbReference type="EMBL" id="DUZY01000007">
    <property type="protein sequence ID" value="DAD45655.1"/>
    <property type="molecule type" value="Genomic_DNA"/>
</dbReference>
<comment type="subcellular location">
    <subcellularLocation>
        <location evidence="2 7">Membrane</location>
        <topology evidence="2 7">Multi-pass membrane protein</topology>
    </subcellularLocation>
</comment>
<feature type="transmembrane region" description="Helical" evidence="7">
    <location>
        <begin position="49"/>
        <end position="67"/>
    </location>
</feature>
<dbReference type="Proteomes" id="UP000607653">
    <property type="component" value="Unassembled WGS sequence"/>
</dbReference>
<comment type="function">
    <text evidence="1 7">May be involved in both secretory and endocytic intracellular trafficking in the endosomal/prevacuolar compartments.</text>
</comment>
<dbReference type="PANTHER" id="PTHR12859:SF0">
    <property type="entry name" value="PRA1 FAMILY PROTEIN"/>
    <property type="match status" value="1"/>
</dbReference>
<keyword evidence="7" id="KW-0813">Transport</keyword>
<keyword evidence="4 7" id="KW-0812">Transmembrane</keyword>
<accession>A0A822ZQD8</accession>
<protein>
    <recommendedName>
        <fullName evidence="7">PRA1 family protein</fullName>
    </recommendedName>
</protein>
<comment type="similarity">
    <text evidence="3 7">Belongs to the PRA1 family.</text>
</comment>
<evidence type="ECO:0000256" key="6">
    <source>
        <dbReference type="ARBA" id="ARBA00023136"/>
    </source>
</evidence>
<keyword evidence="9" id="KW-1185">Reference proteome</keyword>
<evidence type="ECO:0000256" key="3">
    <source>
        <dbReference type="ARBA" id="ARBA00006483"/>
    </source>
</evidence>
<evidence type="ECO:0000256" key="5">
    <source>
        <dbReference type="ARBA" id="ARBA00022989"/>
    </source>
</evidence>
<evidence type="ECO:0000256" key="1">
    <source>
        <dbReference type="ARBA" id="ARBA00002501"/>
    </source>
</evidence>
<organism evidence="8 9">
    <name type="scientific">Nelumbo nucifera</name>
    <name type="common">Sacred lotus</name>
    <dbReference type="NCBI Taxonomy" id="4432"/>
    <lineage>
        <taxon>Eukaryota</taxon>
        <taxon>Viridiplantae</taxon>
        <taxon>Streptophyta</taxon>
        <taxon>Embryophyta</taxon>
        <taxon>Tracheophyta</taxon>
        <taxon>Spermatophyta</taxon>
        <taxon>Magnoliopsida</taxon>
        <taxon>Proteales</taxon>
        <taxon>Nelumbonaceae</taxon>
        <taxon>Nelumbo</taxon>
    </lineage>
</organism>
<sequence>MRPSIVPVIRGHPSHRKAIHICGKPRWMFILIFSAVSCILWITSCGLLTVLWAFAIGLLATILHASFRTPNLKARLKTFREEFRAVWRNYSEL</sequence>
<dbReference type="PANTHER" id="PTHR12859">
    <property type="entry name" value="PRA1 PROTEIN"/>
    <property type="match status" value="1"/>
</dbReference>
<gene>
    <name evidence="8" type="ORF">HUJ06_003885</name>
</gene>
<evidence type="ECO:0000313" key="9">
    <source>
        <dbReference type="Proteomes" id="UP000607653"/>
    </source>
</evidence>
<dbReference type="GO" id="GO:0005783">
    <property type="term" value="C:endoplasmic reticulum"/>
    <property type="evidence" value="ECO:0007669"/>
    <property type="project" value="UniProtKB-ARBA"/>
</dbReference>
<feature type="transmembrane region" description="Helical" evidence="7">
    <location>
        <begin position="26"/>
        <end position="43"/>
    </location>
</feature>
<keyword evidence="5 7" id="KW-1133">Transmembrane helix</keyword>
<evidence type="ECO:0000256" key="2">
    <source>
        <dbReference type="ARBA" id="ARBA00004141"/>
    </source>
</evidence>
<evidence type="ECO:0000313" key="8">
    <source>
        <dbReference type="EMBL" id="DAD45655.1"/>
    </source>
</evidence>
<evidence type="ECO:0000256" key="4">
    <source>
        <dbReference type="ARBA" id="ARBA00022692"/>
    </source>
</evidence>
<dbReference type="GO" id="GO:0016192">
    <property type="term" value="P:vesicle-mediated transport"/>
    <property type="evidence" value="ECO:0007669"/>
    <property type="project" value="UniProtKB-ARBA"/>
</dbReference>
<dbReference type="InterPro" id="IPR004895">
    <property type="entry name" value="Prenylated_rab_accept_PRA1"/>
</dbReference>
<reference evidence="8 9" key="1">
    <citation type="journal article" date="2020" name="Mol. Biol. Evol.">
        <title>Distinct Expression and Methylation Patterns for Genes with Different Fates following a Single Whole-Genome Duplication in Flowering Plants.</title>
        <authorList>
            <person name="Shi T."/>
            <person name="Rahmani R.S."/>
            <person name="Gugger P.F."/>
            <person name="Wang M."/>
            <person name="Li H."/>
            <person name="Zhang Y."/>
            <person name="Li Z."/>
            <person name="Wang Q."/>
            <person name="Van de Peer Y."/>
            <person name="Marchal K."/>
            <person name="Chen J."/>
        </authorList>
    </citation>
    <scope>NUCLEOTIDE SEQUENCE [LARGE SCALE GENOMIC DNA]</scope>
    <source>
        <tissue evidence="8">Leaf</tissue>
    </source>
</reference>
<dbReference type="AlphaFoldDB" id="A0A822ZQD8"/>
<dbReference type="GO" id="GO:0016020">
    <property type="term" value="C:membrane"/>
    <property type="evidence" value="ECO:0007669"/>
    <property type="project" value="UniProtKB-SubCell"/>
</dbReference>
<evidence type="ECO:0000256" key="7">
    <source>
        <dbReference type="RuleBase" id="RU363107"/>
    </source>
</evidence>
<keyword evidence="6 7" id="KW-0472">Membrane</keyword>
<dbReference type="Pfam" id="PF03208">
    <property type="entry name" value="PRA1"/>
    <property type="match status" value="1"/>
</dbReference>
<name>A0A822ZQD8_NELNU</name>
<comment type="caution">
    <text evidence="8">The sequence shown here is derived from an EMBL/GenBank/DDBJ whole genome shotgun (WGS) entry which is preliminary data.</text>
</comment>